<accession>A0AAX2HDN7</accession>
<sequence length="204" mass="23714">MKKRITWKNGAFIVIELENGLFTVAQMIASAVMRFYDIKSNEDEWESVNWPEVKPLFQVFVGTVVQKDLGVRKIAIESIAALHDHIKPYWIKPYTSMDILHYKSASNSFPFLGGKLIDLGIGNDRETTTAPVLKHDLSVSKDREYIEAYELTNMWGSHDLNDRLVRYFNTGINRDDLKFEVFPGLWVDREKLRPLTRRLPEPLR</sequence>
<comment type="caution">
    <text evidence="1">The sequence shown here is derived from an EMBL/GenBank/DDBJ whole genome shotgun (WGS) entry which is preliminary data.</text>
</comment>
<organism evidence="1 2">
    <name type="scientific">Pseudomonas lundensis</name>
    <dbReference type="NCBI Taxonomy" id="86185"/>
    <lineage>
        <taxon>Bacteria</taxon>
        <taxon>Pseudomonadati</taxon>
        <taxon>Pseudomonadota</taxon>
        <taxon>Gammaproteobacteria</taxon>
        <taxon>Pseudomonadales</taxon>
        <taxon>Pseudomonadaceae</taxon>
        <taxon>Pseudomonas</taxon>
    </lineage>
</organism>
<evidence type="ECO:0000313" key="1">
    <source>
        <dbReference type="EMBL" id="SOB53691.1"/>
    </source>
</evidence>
<dbReference type="RefSeq" id="WP_097192391.1">
    <property type="nucleotide sequence ID" value="NZ_OBKZ01000036.1"/>
</dbReference>
<dbReference type="AlphaFoldDB" id="A0AAX2HDN7"/>
<gene>
    <name evidence="1" type="ORF">PLUA15_410005</name>
</gene>
<proteinExistence type="predicted"/>
<protein>
    <submittedName>
        <fullName evidence="1">Uncharacterized protein</fullName>
    </submittedName>
</protein>
<evidence type="ECO:0000313" key="2">
    <source>
        <dbReference type="Proteomes" id="UP000219564"/>
    </source>
</evidence>
<name>A0AAX2HDN7_9PSED</name>
<dbReference type="EMBL" id="OBKZ01000036">
    <property type="protein sequence ID" value="SOB53691.1"/>
    <property type="molecule type" value="Genomic_DNA"/>
</dbReference>
<reference evidence="1 2" key="1">
    <citation type="submission" date="2017-08" db="EMBL/GenBank/DDBJ databases">
        <authorList>
            <person name="Chaillou S."/>
        </authorList>
    </citation>
    <scope>NUCLEOTIDE SEQUENCE [LARGE SCALE GENOMIC DNA]</scope>
    <source>
        <strain evidence="1 2">MFPA15A1205</strain>
    </source>
</reference>
<dbReference type="Proteomes" id="UP000219564">
    <property type="component" value="Unassembled WGS sequence"/>
</dbReference>